<dbReference type="EMBL" id="CP010899">
    <property type="protein sequence ID" value="ALA98459.1"/>
    <property type="molecule type" value="Genomic_DNA"/>
</dbReference>
<dbReference type="SUPFAM" id="SSF159234">
    <property type="entry name" value="FomD-like"/>
    <property type="match status" value="1"/>
</dbReference>
<dbReference type="PIRSF" id="PIRSF028345">
    <property type="entry name" value="UCP028345"/>
    <property type="match status" value="1"/>
</dbReference>
<dbReference type="InterPro" id="IPR007295">
    <property type="entry name" value="DUF402"/>
</dbReference>
<dbReference type="Gene3D" id="2.40.380.10">
    <property type="entry name" value="FomD-like"/>
    <property type="match status" value="1"/>
</dbReference>
<dbReference type="PANTHER" id="PTHR39159">
    <property type="match status" value="1"/>
</dbReference>
<accession>A0A0K2JIN5</accession>
<proteinExistence type="predicted"/>
<evidence type="ECO:0000256" key="2">
    <source>
        <dbReference type="ARBA" id="ARBA00022801"/>
    </source>
</evidence>
<evidence type="ECO:0000256" key="1">
    <source>
        <dbReference type="ARBA" id="ARBA00022723"/>
    </source>
</evidence>
<protein>
    <submittedName>
        <fullName evidence="5">Uncharacterized protein associated with RNAses G and E</fullName>
    </submittedName>
</protein>
<evidence type="ECO:0000313" key="5">
    <source>
        <dbReference type="EMBL" id="ALA98459.1"/>
    </source>
</evidence>
<organism evidence="5 6">
    <name type="scientific">Spiroplasma kunkelii CR2-3x</name>
    <dbReference type="NCBI Taxonomy" id="273035"/>
    <lineage>
        <taxon>Bacteria</taxon>
        <taxon>Bacillati</taxon>
        <taxon>Mycoplasmatota</taxon>
        <taxon>Mollicutes</taxon>
        <taxon>Entomoplasmatales</taxon>
        <taxon>Spiroplasmataceae</taxon>
        <taxon>Spiroplasma</taxon>
    </lineage>
</organism>
<evidence type="ECO:0000256" key="3">
    <source>
        <dbReference type="ARBA" id="ARBA00022842"/>
    </source>
</evidence>
<dbReference type="STRING" id="273035.SKUN_001601"/>
<keyword evidence="1" id="KW-0479">Metal-binding</keyword>
<sequence length="185" mass="21932">MGGNIMDSLQVGDTVLVHAYKHNGSVYRSWKSAVLLLLEEEYIVLVNENVTVTELNGRKWKTNEPAIWIFNRKNWSNIICMLKDTGINYYCNIASPFIMDQKTIKYIDYDLDIKVFANGSYKILDLKEFNRNRIAWKYSRDIVNAIWTEIYNLKHLIKNKLFIFEHSRVETLWKQYLVLKSKLLK</sequence>
<keyword evidence="6" id="KW-1185">Reference proteome</keyword>
<dbReference type="InterPro" id="IPR050212">
    <property type="entry name" value="Ntdp-like"/>
</dbReference>
<reference evidence="5 6" key="1">
    <citation type="journal article" date="2015" name="Genome Announc.">
        <title>Complete Genome Sequence of Spiroplasma kunkelii Strain CR2-3x, Causal Agent of Corn Stunt Disease in Zea mays L.</title>
        <authorList>
            <person name="Davis R.E."/>
            <person name="Shao J."/>
            <person name="Dally E.L."/>
            <person name="Zhao Y."/>
            <person name="Gasparich G.E."/>
            <person name="Gaynor B.J."/>
            <person name="Athey J.C."/>
            <person name="Harrison N.A."/>
            <person name="Donofrio N."/>
        </authorList>
    </citation>
    <scope>NUCLEOTIDE SEQUENCE [LARGE SCALE GENOMIC DNA]</scope>
    <source>
        <strain evidence="5 6">CR2-3x</strain>
    </source>
</reference>
<evidence type="ECO:0000313" key="6">
    <source>
        <dbReference type="Proteomes" id="UP000062963"/>
    </source>
</evidence>
<gene>
    <name evidence="5" type="ORF">SKUN_001601</name>
</gene>
<dbReference type="InterPro" id="IPR016882">
    <property type="entry name" value="SA1684"/>
</dbReference>
<name>A0A0K2JIN5_SPIKU</name>
<dbReference type="PATRIC" id="fig|273035.7.peg.1974"/>
<dbReference type="Pfam" id="PF04167">
    <property type="entry name" value="DUF402"/>
    <property type="match status" value="1"/>
</dbReference>
<keyword evidence="3" id="KW-0460">Magnesium</keyword>
<dbReference type="GO" id="GO:0046872">
    <property type="term" value="F:metal ion binding"/>
    <property type="evidence" value="ECO:0007669"/>
    <property type="project" value="UniProtKB-KW"/>
</dbReference>
<dbReference type="GO" id="GO:0016787">
    <property type="term" value="F:hydrolase activity"/>
    <property type="evidence" value="ECO:0007669"/>
    <property type="project" value="UniProtKB-KW"/>
</dbReference>
<dbReference type="PANTHER" id="PTHR39159:SF1">
    <property type="entry name" value="UPF0374 PROTEIN YGAC"/>
    <property type="match status" value="1"/>
</dbReference>
<dbReference type="Proteomes" id="UP000062963">
    <property type="component" value="Chromosome"/>
</dbReference>
<evidence type="ECO:0000259" key="4">
    <source>
        <dbReference type="Pfam" id="PF04167"/>
    </source>
</evidence>
<dbReference type="InterPro" id="IPR035930">
    <property type="entry name" value="FomD-like_sf"/>
</dbReference>
<dbReference type="AlphaFoldDB" id="A0A0K2JIN5"/>
<dbReference type="KEGG" id="skn:SKUN_001601"/>
<keyword evidence="2" id="KW-0378">Hydrolase</keyword>
<feature type="domain" description="DUF402" evidence="4">
    <location>
        <begin position="23"/>
        <end position="160"/>
    </location>
</feature>